<accession>C5T2V3</accession>
<evidence type="ECO:0000313" key="1">
    <source>
        <dbReference type="EMBL" id="EER61164.1"/>
    </source>
</evidence>
<feature type="non-terminal residue" evidence="1">
    <location>
        <position position="31"/>
    </location>
</feature>
<protein>
    <recommendedName>
        <fullName evidence="3">Phosphoglycerate mutase</fullName>
    </recommendedName>
</protein>
<evidence type="ECO:0000313" key="2">
    <source>
        <dbReference type="Proteomes" id="UP000003856"/>
    </source>
</evidence>
<sequence>MSAPVPTPARLWLVRHAQPVVKAGTCYGALD</sequence>
<dbReference type="Proteomes" id="UP000003856">
    <property type="component" value="Unassembled WGS sequence"/>
</dbReference>
<dbReference type="AlphaFoldDB" id="C5T2V3"/>
<keyword evidence="2" id="KW-1185">Reference proteome</keyword>
<dbReference type="PATRIC" id="fig|573060.9.peg.3912"/>
<name>C5T2V3_ACIDE</name>
<proteinExistence type="predicted"/>
<evidence type="ECO:0008006" key="3">
    <source>
        <dbReference type="Google" id="ProtNLM"/>
    </source>
</evidence>
<comment type="caution">
    <text evidence="1">The sequence shown here is derived from an EMBL/GenBank/DDBJ whole genome shotgun (WGS) entry which is preliminary data.</text>
</comment>
<reference evidence="1 2" key="1">
    <citation type="submission" date="2009-05" db="EMBL/GenBank/DDBJ databases">
        <title>The draft genome of Acidovorax delafieldii 2AN.</title>
        <authorList>
            <consortium name="US DOE Joint Genome Institute (JGI-PGF)"/>
            <person name="Lucas S."/>
            <person name="Copeland A."/>
            <person name="Lapidus A."/>
            <person name="Glavina del Rio T."/>
            <person name="Tice H."/>
            <person name="Bruce D."/>
            <person name="Goodwin L."/>
            <person name="Pitluck S."/>
            <person name="Larimer F."/>
            <person name="Land M.L."/>
            <person name="Hauser L."/>
            <person name="Shelobolina E.S."/>
            <person name="Picardal F."/>
            <person name="Roden E."/>
            <person name="Emerson D."/>
        </authorList>
    </citation>
    <scope>NUCLEOTIDE SEQUENCE [LARGE SCALE GENOMIC DNA]</scope>
    <source>
        <strain evidence="1 2">2AN</strain>
    </source>
</reference>
<dbReference type="EMBL" id="ACQT01000024">
    <property type="protein sequence ID" value="EER61164.1"/>
    <property type="molecule type" value="Genomic_DNA"/>
</dbReference>
<gene>
    <name evidence="1" type="ORF">AcdelDRAFT_1233</name>
</gene>
<organism evidence="1 2">
    <name type="scientific">Acidovorax delafieldii 2AN</name>
    <dbReference type="NCBI Taxonomy" id="573060"/>
    <lineage>
        <taxon>Bacteria</taxon>
        <taxon>Pseudomonadati</taxon>
        <taxon>Pseudomonadota</taxon>
        <taxon>Betaproteobacteria</taxon>
        <taxon>Burkholderiales</taxon>
        <taxon>Comamonadaceae</taxon>
        <taxon>Acidovorax</taxon>
    </lineage>
</organism>